<organism evidence="2 3">
    <name type="scientific">Panagrellus redivivus</name>
    <name type="common">Microworm</name>
    <dbReference type="NCBI Taxonomy" id="6233"/>
    <lineage>
        <taxon>Eukaryota</taxon>
        <taxon>Metazoa</taxon>
        <taxon>Ecdysozoa</taxon>
        <taxon>Nematoda</taxon>
        <taxon>Chromadorea</taxon>
        <taxon>Rhabditida</taxon>
        <taxon>Tylenchina</taxon>
        <taxon>Panagrolaimomorpha</taxon>
        <taxon>Panagrolaimoidea</taxon>
        <taxon>Panagrolaimidae</taxon>
        <taxon>Panagrellus</taxon>
    </lineage>
</organism>
<proteinExistence type="predicted"/>
<reference evidence="3" key="2">
    <citation type="submission" date="2020-10" db="UniProtKB">
        <authorList>
            <consortium name="WormBaseParasite"/>
        </authorList>
    </citation>
    <scope>IDENTIFICATION</scope>
</reference>
<reference evidence="2" key="1">
    <citation type="journal article" date="2013" name="Genetics">
        <title>The draft genome and transcriptome of Panagrellus redivivus are shaped by the harsh demands of a free-living lifestyle.</title>
        <authorList>
            <person name="Srinivasan J."/>
            <person name="Dillman A.R."/>
            <person name="Macchietto M.G."/>
            <person name="Heikkinen L."/>
            <person name="Lakso M."/>
            <person name="Fracchia K.M."/>
            <person name="Antoshechkin I."/>
            <person name="Mortazavi A."/>
            <person name="Wong G."/>
            <person name="Sternberg P.W."/>
        </authorList>
    </citation>
    <scope>NUCLEOTIDE SEQUENCE [LARGE SCALE GENOMIC DNA]</scope>
    <source>
        <strain evidence="2">MT8872</strain>
    </source>
</reference>
<sequence length="107" mass="12168">MYESRSECISRLCLMHLVKRHPSFRLALMRVPICPEMKTSASCQAGHARFMDLIFESKMDKESIQKGIENKLNVILGLTVHVKPPKESSHHKSLGQRVTIAMKPNLP</sequence>
<dbReference type="AlphaFoldDB" id="A0A7E4W5Y2"/>
<keyword evidence="2" id="KW-1185">Reference proteome</keyword>
<name>A0A7E4W5Y2_PANRE</name>
<protein>
    <submittedName>
        <fullName evidence="3">Ovule protein</fullName>
    </submittedName>
</protein>
<evidence type="ECO:0000313" key="2">
    <source>
        <dbReference type="Proteomes" id="UP000492821"/>
    </source>
</evidence>
<feature type="region of interest" description="Disordered" evidence="1">
    <location>
        <begin position="85"/>
        <end position="107"/>
    </location>
</feature>
<evidence type="ECO:0000256" key="1">
    <source>
        <dbReference type="SAM" id="MobiDB-lite"/>
    </source>
</evidence>
<accession>A0A7E4W5Y2</accession>
<evidence type="ECO:0000313" key="3">
    <source>
        <dbReference type="WBParaSite" id="Pan_g6489.t1"/>
    </source>
</evidence>
<dbReference type="WBParaSite" id="Pan_g6489.t1">
    <property type="protein sequence ID" value="Pan_g6489.t1"/>
    <property type="gene ID" value="Pan_g6489"/>
</dbReference>
<dbReference type="Proteomes" id="UP000492821">
    <property type="component" value="Unassembled WGS sequence"/>
</dbReference>